<dbReference type="UniPathway" id="UPA00035">
    <property type="reaction ID" value="UER00042"/>
</dbReference>
<dbReference type="NCBIfam" id="NF002302">
    <property type="entry name" value="PRK01222.2-2"/>
    <property type="match status" value="1"/>
</dbReference>
<evidence type="ECO:0000259" key="9">
    <source>
        <dbReference type="Pfam" id="PF00697"/>
    </source>
</evidence>
<evidence type="ECO:0000256" key="7">
    <source>
        <dbReference type="ARBA" id="ARBA00023235"/>
    </source>
</evidence>
<dbReference type="GeneID" id="41588731"/>
<evidence type="ECO:0000256" key="8">
    <source>
        <dbReference type="HAMAP-Rule" id="MF_00135"/>
    </source>
</evidence>
<dbReference type="SUPFAM" id="SSF51366">
    <property type="entry name" value="Ribulose-phoshate binding barrel"/>
    <property type="match status" value="1"/>
</dbReference>
<dbReference type="AlphaFoldDB" id="A0A1N5VSA7"/>
<dbReference type="GO" id="GO:0004640">
    <property type="term" value="F:phosphoribosylanthranilate isomerase activity"/>
    <property type="evidence" value="ECO:0007669"/>
    <property type="project" value="UniProtKB-UniRule"/>
</dbReference>
<evidence type="ECO:0000256" key="2">
    <source>
        <dbReference type="ARBA" id="ARBA00004664"/>
    </source>
</evidence>
<sequence>MFFKICGVTNIEDAKIASDSGATIIGVVLSDLSPRKGSMELVKELKEYGMNVASVYTDLEASLKYDSGEDYAQLHFPNSAQDMEKVREDGRKIISVIDVDREVIESDTMRERSHNADLVLLESRSGIVDKMSDIESFLNKKVGVAGKINIENLRKIMDYHPGFIDASSGLEAYPGKKDASKIRNFFREAGYGK</sequence>
<keyword evidence="5 8" id="KW-0822">Tryptophan biosynthesis</keyword>
<proteinExistence type="inferred from homology"/>
<name>A0A1N5VSA7_9ARCH</name>
<keyword evidence="6 8" id="KW-0057">Aromatic amino acid biosynthesis</keyword>
<organism evidence="10 11">
    <name type="scientific">Cuniculiplasma divulgatum</name>
    <dbReference type="NCBI Taxonomy" id="1673428"/>
    <lineage>
        <taxon>Archaea</taxon>
        <taxon>Methanobacteriati</taxon>
        <taxon>Thermoplasmatota</taxon>
        <taxon>Thermoplasmata</taxon>
        <taxon>Thermoplasmatales</taxon>
        <taxon>Cuniculiplasmataceae</taxon>
        <taxon>Cuniculiplasma</taxon>
    </lineage>
</organism>
<dbReference type="InterPro" id="IPR044643">
    <property type="entry name" value="TrpF_fam"/>
</dbReference>
<evidence type="ECO:0000256" key="4">
    <source>
        <dbReference type="ARBA" id="ARBA00022605"/>
    </source>
</evidence>
<keyword evidence="4 8" id="KW-0028">Amino-acid biosynthesis</keyword>
<evidence type="ECO:0000256" key="3">
    <source>
        <dbReference type="ARBA" id="ARBA00007571"/>
    </source>
</evidence>
<comment type="pathway">
    <text evidence="2 8">Amino-acid biosynthesis; L-tryptophan biosynthesis; L-tryptophan from chorismate: step 3/5.</text>
</comment>
<dbReference type="PANTHER" id="PTHR42894">
    <property type="entry name" value="N-(5'-PHOSPHORIBOSYL)ANTHRANILATE ISOMERASE"/>
    <property type="match status" value="1"/>
</dbReference>
<dbReference type="CDD" id="cd00405">
    <property type="entry name" value="PRAI"/>
    <property type="match status" value="1"/>
</dbReference>
<evidence type="ECO:0000256" key="1">
    <source>
        <dbReference type="ARBA" id="ARBA00001164"/>
    </source>
</evidence>
<dbReference type="Pfam" id="PF00697">
    <property type="entry name" value="PRAI"/>
    <property type="match status" value="1"/>
</dbReference>
<feature type="domain" description="N-(5'phosphoribosyl) anthranilate isomerase (PRAI)" evidence="9">
    <location>
        <begin position="4"/>
        <end position="187"/>
    </location>
</feature>
<dbReference type="EMBL" id="LT671858">
    <property type="protein sequence ID" value="SIM75698.1"/>
    <property type="molecule type" value="Genomic_DNA"/>
</dbReference>
<dbReference type="InterPro" id="IPR001240">
    <property type="entry name" value="PRAI_dom"/>
</dbReference>
<evidence type="ECO:0000313" key="11">
    <source>
        <dbReference type="Proteomes" id="UP000195607"/>
    </source>
</evidence>
<reference evidence="10 11" key="1">
    <citation type="submission" date="2016-04" db="EMBL/GenBank/DDBJ databases">
        <authorList>
            <person name="Evans L.H."/>
            <person name="Alamgir A."/>
            <person name="Owens N."/>
            <person name="Weber N.D."/>
            <person name="Virtaneva K."/>
            <person name="Barbian K."/>
            <person name="Babar A."/>
            <person name="Rosenke K."/>
        </authorList>
    </citation>
    <scope>NUCLEOTIDE SEQUENCE [LARGE SCALE GENOMIC DNA]</scope>
    <source>
        <strain evidence="11">S5(T) (JCM 30642 \VKM B-2941)</strain>
    </source>
</reference>
<keyword evidence="7 8" id="KW-0413">Isomerase</keyword>
<gene>
    <name evidence="8" type="primary">trpF</name>
    <name evidence="10" type="ORF">CSP5_1489</name>
</gene>
<evidence type="ECO:0000256" key="5">
    <source>
        <dbReference type="ARBA" id="ARBA00022822"/>
    </source>
</evidence>
<dbReference type="Gene3D" id="3.20.20.70">
    <property type="entry name" value="Aldolase class I"/>
    <property type="match status" value="1"/>
</dbReference>
<dbReference type="Proteomes" id="UP000195607">
    <property type="component" value="Chromosome I"/>
</dbReference>
<dbReference type="GO" id="GO:0000162">
    <property type="term" value="P:L-tryptophan biosynthetic process"/>
    <property type="evidence" value="ECO:0007669"/>
    <property type="project" value="UniProtKB-UniRule"/>
</dbReference>
<dbReference type="HAMAP" id="MF_00135">
    <property type="entry name" value="PRAI"/>
    <property type="match status" value="1"/>
</dbReference>
<dbReference type="PANTHER" id="PTHR42894:SF1">
    <property type="entry name" value="N-(5'-PHOSPHORIBOSYL)ANTHRANILATE ISOMERASE"/>
    <property type="match status" value="1"/>
</dbReference>
<comment type="catalytic activity">
    <reaction evidence="1 8">
        <text>N-(5-phospho-beta-D-ribosyl)anthranilate = 1-(2-carboxyphenylamino)-1-deoxy-D-ribulose 5-phosphate</text>
        <dbReference type="Rhea" id="RHEA:21540"/>
        <dbReference type="ChEBI" id="CHEBI:18277"/>
        <dbReference type="ChEBI" id="CHEBI:58613"/>
        <dbReference type="EC" id="5.3.1.24"/>
    </reaction>
</comment>
<evidence type="ECO:0000256" key="6">
    <source>
        <dbReference type="ARBA" id="ARBA00023141"/>
    </source>
</evidence>
<accession>A0A1N5VSA7</accession>
<dbReference type="InterPro" id="IPR011060">
    <property type="entry name" value="RibuloseP-bd_barrel"/>
</dbReference>
<protein>
    <recommendedName>
        <fullName evidence="8">N-(5'-phosphoribosyl)anthranilate isomerase</fullName>
        <shortName evidence="8">PRAI</shortName>
        <ecNumber evidence="8">5.3.1.24</ecNumber>
    </recommendedName>
</protein>
<dbReference type="EC" id="5.3.1.24" evidence="8"/>
<comment type="similarity">
    <text evidence="3 8">Belongs to the TrpF family.</text>
</comment>
<dbReference type="RefSeq" id="WP_148689985.1">
    <property type="nucleotide sequence ID" value="NZ_LT671858.1"/>
</dbReference>
<evidence type="ECO:0000313" key="10">
    <source>
        <dbReference type="EMBL" id="SIM75698.1"/>
    </source>
</evidence>
<dbReference type="InterPro" id="IPR013785">
    <property type="entry name" value="Aldolase_TIM"/>
</dbReference>